<dbReference type="Proteomes" id="UP000494183">
    <property type="component" value="Unassembled WGS sequence"/>
</dbReference>
<organism evidence="7 8">
    <name type="scientific">Achromobacter insolitus</name>
    <dbReference type="NCBI Taxonomy" id="217204"/>
    <lineage>
        <taxon>Bacteria</taxon>
        <taxon>Pseudomonadati</taxon>
        <taxon>Pseudomonadota</taxon>
        <taxon>Betaproteobacteria</taxon>
        <taxon>Burkholderiales</taxon>
        <taxon>Alcaligenaceae</taxon>
        <taxon>Achromobacter</taxon>
    </lineage>
</organism>
<name>A0A6S7F7I4_9BURK</name>
<evidence type="ECO:0000259" key="5">
    <source>
        <dbReference type="Pfam" id="PF07992"/>
    </source>
</evidence>
<dbReference type="EC" id="1.18.1.-" evidence="7"/>
<dbReference type="PANTHER" id="PTHR43557">
    <property type="entry name" value="APOPTOSIS-INDUCING FACTOR 1"/>
    <property type="match status" value="1"/>
</dbReference>
<evidence type="ECO:0000313" key="7">
    <source>
        <dbReference type="EMBL" id="CAB3936583.1"/>
    </source>
</evidence>
<dbReference type="PRINTS" id="PR00368">
    <property type="entry name" value="FADPNR"/>
</dbReference>
<dbReference type="Pfam" id="PF14759">
    <property type="entry name" value="Reductase_C"/>
    <property type="match status" value="1"/>
</dbReference>
<dbReference type="Pfam" id="PF07992">
    <property type="entry name" value="Pyr_redox_2"/>
    <property type="match status" value="1"/>
</dbReference>
<keyword evidence="4 7" id="KW-0560">Oxidoreductase</keyword>
<feature type="domain" description="FAD/NAD(P)-binding" evidence="5">
    <location>
        <begin position="26"/>
        <end position="321"/>
    </location>
</feature>
<dbReference type="InterPro" id="IPR050446">
    <property type="entry name" value="FAD-oxidoreductase/Apoptosis"/>
</dbReference>
<accession>A0A6S7F7I4</accession>
<gene>
    <name evidence="7" type="primary">thcD_2</name>
    <name evidence="7" type="ORF">LMG6000_04917</name>
</gene>
<evidence type="ECO:0000256" key="1">
    <source>
        <dbReference type="ARBA" id="ARBA00001974"/>
    </source>
</evidence>
<dbReference type="SUPFAM" id="SSF51905">
    <property type="entry name" value="FAD/NAD(P)-binding domain"/>
    <property type="match status" value="2"/>
</dbReference>
<comment type="cofactor">
    <cofactor evidence="1">
        <name>FAD</name>
        <dbReference type="ChEBI" id="CHEBI:57692"/>
    </cofactor>
</comment>
<evidence type="ECO:0000259" key="6">
    <source>
        <dbReference type="Pfam" id="PF14759"/>
    </source>
</evidence>
<dbReference type="EMBL" id="CADILH010000009">
    <property type="protein sequence ID" value="CAB3936583.1"/>
    <property type="molecule type" value="Genomic_DNA"/>
</dbReference>
<dbReference type="InterPro" id="IPR028202">
    <property type="entry name" value="Reductase_C"/>
</dbReference>
<dbReference type="Gene3D" id="3.30.390.30">
    <property type="match status" value="1"/>
</dbReference>
<evidence type="ECO:0000256" key="3">
    <source>
        <dbReference type="ARBA" id="ARBA00022827"/>
    </source>
</evidence>
<dbReference type="PRINTS" id="PR00411">
    <property type="entry name" value="PNDRDTASEI"/>
</dbReference>
<protein>
    <submittedName>
        <fullName evidence="7">Rhodocoxin reductase</fullName>
        <ecNumber evidence="7">1.18.1.-</ecNumber>
    </submittedName>
</protein>
<evidence type="ECO:0000256" key="4">
    <source>
        <dbReference type="ARBA" id="ARBA00023002"/>
    </source>
</evidence>
<dbReference type="AlphaFoldDB" id="A0A6S7F7I4"/>
<keyword evidence="3" id="KW-0274">FAD</keyword>
<dbReference type="GO" id="GO:0005737">
    <property type="term" value="C:cytoplasm"/>
    <property type="evidence" value="ECO:0007669"/>
    <property type="project" value="TreeGrafter"/>
</dbReference>
<evidence type="ECO:0000256" key="2">
    <source>
        <dbReference type="ARBA" id="ARBA00022630"/>
    </source>
</evidence>
<reference evidence="7 8" key="1">
    <citation type="submission" date="2020-04" db="EMBL/GenBank/DDBJ databases">
        <authorList>
            <person name="De Canck E."/>
        </authorList>
    </citation>
    <scope>NUCLEOTIDE SEQUENCE [LARGE SCALE GENOMIC DNA]</scope>
    <source>
        <strain evidence="7 8">LMG 6000</strain>
    </source>
</reference>
<dbReference type="Gene3D" id="3.50.50.60">
    <property type="entry name" value="FAD/NAD(P)-binding domain"/>
    <property type="match status" value="2"/>
</dbReference>
<dbReference type="InterPro" id="IPR016156">
    <property type="entry name" value="FAD/NAD-linked_Rdtase_dimer_sf"/>
</dbReference>
<dbReference type="SUPFAM" id="SSF55424">
    <property type="entry name" value="FAD/NAD-linked reductases, dimerisation (C-terminal) domain"/>
    <property type="match status" value="1"/>
</dbReference>
<proteinExistence type="predicted"/>
<keyword evidence="2" id="KW-0285">Flavoprotein</keyword>
<feature type="domain" description="Reductase C-terminal" evidence="6">
    <location>
        <begin position="341"/>
        <end position="423"/>
    </location>
</feature>
<evidence type="ECO:0000313" key="8">
    <source>
        <dbReference type="Proteomes" id="UP000494183"/>
    </source>
</evidence>
<dbReference type="GO" id="GO:0016651">
    <property type="term" value="F:oxidoreductase activity, acting on NAD(P)H"/>
    <property type="evidence" value="ECO:0007669"/>
    <property type="project" value="TreeGrafter"/>
</dbReference>
<sequence>MSRPALPMGELRDAQHESGAAKAGAIVVVGAGQAGGWAATTLRERGYEGRIVLLGDEPHAPYERPPLSKAVLGGQAVAESTELFSAERLASLRIEFQPGVAAARLRVADKQVDTSHGGAVPYDKLILCTGGRPIVPALPGVGRPGVHVLRTRGDALRLRATLGPGRRLVVVGGGWIGLEVAATARQSGSAVTVLEQGPRLCARSVQPGVSAHLAALHAAHGVDVRLNTGLRAVLAQADGRPVAELADGTRLDADAIVLGVGLQANDELAREAGIACERGVLVDAYCRTSVPDVYAAGDVAVLAAEGGHARMESWQNAQDQGMAAALSALGQGEPYAPTGAVWSEQYDAMVQIVGFSALACSEVLRPQAGSRGLLSVALDASGRVVAGVAVDAARDFRQLRKWIAQRAALDPALLQRPDVPLANAQIG</sequence>
<dbReference type="InterPro" id="IPR036188">
    <property type="entry name" value="FAD/NAD-bd_sf"/>
</dbReference>
<keyword evidence="8" id="KW-1185">Reference proteome</keyword>
<dbReference type="PANTHER" id="PTHR43557:SF2">
    <property type="entry name" value="RIESKE DOMAIN-CONTAINING PROTEIN-RELATED"/>
    <property type="match status" value="1"/>
</dbReference>
<dbReference type="InterPro" id="IPR023753">
    <property type="entry name" value="FAD/NAD-binding_dom"/>
</dbReference>